<dbReference type="PROSITE" id="PS50109">
    <property type="entry name" value="HIS_KIN"/>
    <property type="match status" value="1"/>
</dbReference>
<dbReference type="Pfam" id="PF00989">
    <property type="entry name" value="PAS"/>
    <property type="match status" value="1"/>
</dbReference>
<comment type="caution">
    <text evidence="10">The sequence shown here is derived from an EMBL/GenBank/DDBJ whole genome shotgun (WGS) entry which is preliminary data.</text>
</comment>
<dbReference type="SUPFAM" id="SSF55874">
    <property type="entry name" value="ATPase domain of HSP90 chaperone/DNA topoisomerase II/histidine kinase"/>
    <property type="match status" value="1"/>
</dbReference>
<feature type="signal peptide" evidence="7">
    <location>
        <begin position="1"/>
        <end position="19"/>
    </location>
</feature>
<dbReference type="SMART" id="SM00387">
    <property type="entry name" value="HATPase_c"/>
    <property type="match status" value="1"/>
</dbReference>
<evidence type="ECO:0000256" key="3">
    <source>
        <dbReference type="ARBA" id="ARBA00022553"/>
    </source>
</evidence>
<evidence type="ECO:0000256" key="1">
    <source>
        <dbReference type="ARBA" id="ARBA00000085"/>
    </source>
</evidence>
<keyword evidence="7" id="KW-0732">Signal</keyword>
<dbReference type="InterPro" id="IPR003661">
    <property type="entry name" value="HisK_dim/P_dom"/>
</dbReference>
<evidence type="ECO:0000259" key="8">
    <source>
        <dbReference type="PROSITE" id="PS50109"/>
    </source>
</evidence>
<feature type="domain" description="Histidine kinase" evidence="8">
    <location>
        <begin position="610"/>
        <end position="827"/>
    </location>
</feature>
<evidence type="ECO:0000313" key="11">
    <source>
        <dbReference type="Proteomes" id="UP001595528"/>
    </source>
</evidence>
<gene>
    <name evidence="10" type="ORF">ACFOGJ_12440</name>
</gene>
<dbReference type="Proteomes" id="UP001595528">
    <property type="component" value="Unassembled WGS sequence"/>
</dbReference>
<evidence type="ECO:0000313" key="10">
    <source>
        <dbReference type="EMBL" id="MFC3228047.1"/>
    </source>
</evidence>
<reference evidence="11" key="1">
    <citation type="journal article" date="2019" name="Int. J. Syst. Evol. Microbiol.">
        <title>The Global Catalogue of Microorganisms (GCM) 10K type strain sequencing project: providing services to taxonomists for standard genome sequencing and annotation.</title>
        <authorList>
            <consortium name="The Broad Institute Genomics Platform"/>
            <consortium name="The Broad Institute Genome Sequencing Center for Infectious Disease"/>
            <person name="Wu L."/>
            <person name="Ma J."/>
        </authorList>
    </citation>
    <scope>NUCLEOTIDE SEQUENCE [LARGE SCALE GENOMIC DNA]</scope>
    <source>
        <strain evidence="11">KCTC 42964</strain>
    </source>
</reference>
<dbReference type="RefSeq" id="WP_379900784.1">
    <property type="nucleotide sequence ID" value="NZ_JBHRTR010000027.1"/>
</dbReference>
<dbReference type="EMBL" id="JBHRTR010000027">
    <property type="protein sequence ID" value="MFC3228047.1"/>
    <property type="molecule type" value="Genomic_DNA"/>
</dbReference>
<feature type="chain" id="PRO_5046752028" description="histidine kinase" evidence="7">
    <location>
        <begin position="20"/>
        <end position="838"/>
    </location>
</feature>
<dbReference type="CDD" id="cd00082">
    <property type="entry name" value="HisKA"/>
    <property type="match status" value="1"/>
</dbReference>
<dbReference type="PROSITE" id="PS50112">
    <property type="entry name" value="PAS"/>
    <property type="match status" value="1"/>
</dbReference>
<dbReference type="Pfam" id="PF12860">
    <property type="entry name" value="PAS_7"/>
    <property type="match status" value="2"/>
</dbReference>
<organism evidence="10 11">
    <name type="scientific">Marinibaculum pumilum</name>
    <dbReference type="NCBI Taxonomy" id="1766165"/>
    <lineage>
        <taxon>Bacteria</taxon>
        <taxon>Pseudomonadati</taxon>
        <taxon>Pseudomonadota</taxon>
        <taxon>Alphaproteobacteria</taxon>
        <taxon>Rhodospirillales</taxon>
        <taxon>Rhodospirillaceae</taxon>
        <taxon>Marinibaculum</taxon>
    </lineage>
</organism>
<dbReference type="Pfam" id="PF02518">
    <property type="entry name" value="HATPase_c"/>
    <property type="match status" value="1"/>
</dbReference>
<dbReference type="SMART" id="SM00388">
    <property type="entry name" value="HisKA"/>
    <property type="match status" value="1"/>
</dbReference>
<accession>A0ABV7L1A7</accession>
<keyword evidence="11" id="KW-1185">Reference proteome</keyword>
<dbReference type="InterPro" id="IPR036890">
    <property type="entry name" value="HATPase_C_sf"/>
</dbReference>
<sequence length="838" mass="90823">MACLTLCGALFALPGRAVAQTAQQNAIGGGPELPDLIGWMPVAGWAAAVLALGAALVLALQLARSRATEAALTIAADQEAEAADRLRAILASCAQGWLTLSKGRMAAAPGTAAMFDLSEISALDDIATALTPAGAKRFLEAVEALAGEGKPFDLTLAHAGGERLIAAAGRALPASSAPASSSSGGSLVIWFDDVTGQRAERRELQAQTRRAEAEIARLKGLLDAAPTPVWSRDATGRLAWCNRRYAEIVERDAAEVIAAGTELASALDPEQPRRLAARARETGLRQEEERRFVVQGERRSFRIVEQPPGNAGMQVGHALDITAEAEARNELERHITAHASVLEMMSDGIAIMGPDTHLTFYNHAFRSLWSLDDAFLAAGPTLNEILDELRAHRRLPEQYDWSRYREHMTAMFTNLLEPEEEMLFLPDGRTFRRVTSPHPFGGLLLLYTDVTDRMMLERDRNTLLAVQSASLDSLYEGIVVFGADGRVNLHNEAFARMWQIPGALLEQRPHFNDVLDAMQLMLPDRPDGADSAEALRQDLLGSFNDHSGRQGQSVREDGSVMDYATVPLPDGAMLVSCLDVTAAKRIEQALQERNAALEEADLLKSEFVANVSYELRTPLNAIIGFNQLLQQEYFGPINDKQREYVEGALEASQTLLQLINDLLDLATIEAGQMVLEPGGFDICRMIAGIHSLVQERLRRQSLQMTLDTPDPPCMVVADEKRMKQVLFNLVGNAIKFTPPGGHIEIGLRREGNDIRLWVGDDGIGIPIEAQDRIFEKFQRAEGGGRSSGAGLGLALVRSFVELHGGSVVLESSPSEGTRVTCRIPGVAQQSLPGPAAAG</sequence>
<protein>
    <recommendedName>
        <fullName evidence="2">histidine kinase</fullName>
        <ecNumber evidence="2">2.7.13.3</ecNumber>
    </recommendedName>
</protein>
<evidence type="ECO:0000259" key="9">
    <source>
        <dbReference type="PROSITE" id="PS50112"/>
    </source>
</evidence>
<dbReference type="InterPro" id="IPR005467">
    <property type="entry name" value="His_kinase_dom"/>
</dbReference>
<keyword evidence="3" id="KW-0597">Phosphoprotein</keyword>
<dbReference type="Gene3D" id="3.30.450.20">
    <property type="entry name" value="PAS domain"/>
    <property type="match status" value="3"/>
</dbReference>
<evidence type="ECO:0000256" key="2">
    <source>
        <dbReference type="ARBA" id="ARBA00012438"/>
    </source>
</evidence>
<evidence type="ECO:0000256" key="4">
    <source>
        <dbReference type="ARBA" id="ARBA00022679"/>
    </source>
</evidence>
<dbReference type="CDD" id="cd00075">
    <property type="entry name" value="HATPase"/>
    <property type="match status" value="1"/>
</dbReference>
<evidence type="ECO:0000256" key="7">
    <source>
        <dbReference type="SAM" id="SignalP"/>
    </source>
</evidence>
<dbReference type="PANTHER" id="PTHR43047:SF72">
    <property type="entry name" value="OSMOSENSING HISTIDINE PROTEIN KINASE SLN1"/>
    <property type="match status" value="1"/>
</dbReference>
<proteinExistence type="predicted"/>
<dbReference type="Gene3D" id="3.30.565.10">
    <property type="entry name" value="Histidine kinase-like ATPase, C-terminal domain"/>
    <property type="match status" value="1"/>
</dbReference>
<keyword evidence="4" id="KW-0808">Transferase</keyword>
<dbReference type="InterPro" id="IPR000014">
    <property type="entry name" value="PAS"/>
</dbReference>
<dbReference type="InterPro" id="IPR036097">
    <property type="entry name" value="HisK_dim/P_sf"/>
</dbReference>
<evidence type="ECO:0000256" key="5">
    <source>
        <dbReference type="ARBA" id="ARBA00022777"/>
    </source>
</evidence>
<keyword evidence="6" id="KW-0175">Coiled coil</keyword>
<dbReference type="Gene3D" id="1.10.287.130">
    <property type="match status" value="1"/>
</dbReference>
<feature type="domain" description="PAS" evidence="9">
    <location>
        <begin position="214"/>
        <end position="287"/>
    </location>
</feature>
<dbReference type="SMART" id="SM00091">
    <property type="entry name" value="PAS"/>
    <property type="match status" value="3"/>
</dbReference>
<dbReference type="InterPro" id="IPR013767">
    <property type="entry name" value="PAS_fold"/>
</dbReference>
<dbReference type="InterPro" id="IPR035965">
    <property type="entry name" value="PAS-like_dom_sf"/>
</dbReference>
<dbReference type="InterPro" id="IPR003594">
    <property type="entry name" value="HATPase_dom"/>
</dbReference>
<dbReference type="EC" id="2.7.13.3" evidence="2"/>
<dbReference type="SUPFAM" id="SSF47384">
    <property type="entry name" value="Homodimeric domain of signal transducing histidine kinase"/>
    <property type="match status" value="1"/>
</dbReference>
<evidence type="ECO:0000256" key="6">
    <source>
        <dbReference type="SAM" id="Coils"/>
    </source>
</evidence>
<name>A0ABV7L1A7_9PROT</name>
<feature type="coiled-coil region" evidence="6">
    <location>
        <begin position="194"/>
        <end position="221"/>
    </location>
</feature>
<keyword evidence="5" id="KW-0418">Kinase</keyword>
<comment type="catalytic activity">
    <reaction evidence="1">
        <text>ATP + protein L-histidine = ADP + protein N-phospho-L-histidine.</text>
        <dbReference type="EC" id="2.7.13.3"/>
    </reaction>
</comment>
<dbReference type="PANTHER" id="PTHR43047">
    <property type="entry name" value="TWO-COMPONENT HISTIDINE PROTEIN KINASE"/>
    <property type="match status" value="1"/>
</dbReference>
<dbReference type="PRINTS" id="PR00344">
    <property type="entry name" value="BCTRLSENSOR"/>
</dbReference>
<dbReference type="SUPFAM" id="SSF55785">
    <property type="entry name" value="PYP-like sensor domain (PAS domain)"/>
    <property type="match status" value="3"/>
</dbReference>
<dbReference type="Pfam" id="PF00512">
    <property type="entry name" value="HisKA"/>
    <property type="match status" value="1"/>
</dbReference>
<dbReference type="InterPro" id="IPR004358">
    <property type="entry name" value="Sig_transdc_His_kin-like_C"/>
</dbReference>